<dbReference type="EMBL" id="JAQQWI010000013">
    <property type="protein sequence ID" value="KAK8013511.1"/>
    <property type="molecule type" value="Genomic_DNA"/>
</dbReference>
<dbReference type="Proteomes" id="UP001396898">
    <property type="component" value="Unassembled WGS sequence"/>
</dbReference>
<sequence length="125" mass="13751">MSFIIKYRLPTAQLVDGLFGKLKGVTKGYATLNYEDTGSKRSSLVKLHLAPVAQRSDCSHVVPGGVAPLLRTLYNKLSDAEIVHLSTPFHHLSLLAADATTCHRSLSTSIRPRTAVLLARRLWSR</sequence>
<evidence type="ECO:0000313" key="1">
    <source>
        <dbReference type="EMBL" id="KAK8013511.1"/>
    </source>
</evidence>
<comment type="caution">
    <text evidence="1">The sequence shown here is derived from an EMBL/GenBank/DDBJ whole genome shotgun (WGS) entry which is preliminary data.</text>
</comment>
<reference evidence="1 2" key="1">
    <citation type="submission" date="2023-01" db="EMBL/GenBank/DDBJ databases">
        <title>Analysis of 21 Apiospora genomes using comparative genomics revels a genus with tremendous synthesis potential of carbohydrate active enzymes and secondary metabolites.</title>
        <authorList>
            <person name="Sorensen T."/>
        </authorList>
    </citation>
    <scope>NUCLEOTIDE SEQUENCE [LARGE SCALE GENOMIC DNA]</scope>
    <source>
        <strain evidence="1 2">CBS 20057</strain>
    </source>
</reference>
<proteinExistence type="predicted"/>
<name>A0ABR1RJS7_9PEZI</name>
<accession>A0ABR1RJS7</accession>
<gene>
    <name evidence="1" type="ORF">PG991_009104</name>
</gene>
<dbReference type="Gene3D" id="3.30.70.240">
    <property type="match status" value="1"/>
</dbReference>
<keyword evidence="2" id="KW-1185">Reference proteome</keyword>
<organism evidence="1 2">
    <name type="scientific">Apiospora marii</name>
    <dbReference type="NCBI Taxonomy" id="335849"/>
    <lineage>
        <taxon>Eukaryota</taxon>
        <taxon>Fungi</taxon>
        <taxon>Dikarya</taxon>
        <taxon>Ascomycota</taxon>
        <taxon>Pezizomycotina</taxon>
        <taxon>Sordariomycetes</taxon>
        <taxon>Xylariomycetidae</taxon>
        <taxon>Amphisphaeriales</taxon>
        <taxon>Apiosporaceae</taxon>
        <taxon>Apiospora</taxon>
    </lineage>
</organism>
<evidence type="ECO:0000313" key="2">
    <source>
        <dbReference type="Proteomes" id="UP001396898"/>
    </source>
</evidence>
<protein>
    <submittedName>
        <fullName evidence="1">Translation factor guf1 mitochondrial</fullName>
    </submittedName>
</protein>